<evidence type="ECO:0000259" key="9">
    <source>
        <dbReference type="Pfam" id="PF17681"/>
    </source>
</evidence>
<dbReference type="eggNOG" id="KOG2065">
    <property type="taxonomic scope" value="Eukaryota"/>
</dbReference>
<evidence type="ECO:0000256" key="3">
    <source>
        <dbReference type="ARBA" id="ARBA00022490"/>
    </source>
</evidence>
<dbReference type="InterPro" id="IPR040457">
    <property type="entry name" value="GCP_C"/>
</dbReference>
<evidence type="ECO:0000313" key="11">
    <source>
        <dbReference type="Proteomes" id="UP000016931"/>
    </source>
</evidence>
<dbReference type="AlphaFoldDB" id="N1QHR2"/>
<dbReference type="OrthoDB" id="78652at2759"/>
<feature type="domain" description="Gamma tubulin complex component C-terminal" evidence="8">
    <location>
        <begin position="319"/>
        <end position="717"/>
    </location>
</feature>
<dbReference type="GO" id="GO:0051321">
    <property type="term" value="P:meiotic cell cycle"/>
    <property type="evidence" value="ECO:0007669"/>
    <property type="project" value="TreeGrafter"/>
</dbReference>
<keyword evidence="11" id="KW-1185">Reference proteome</keyword>
<keyword evidence="4 6" id="KW-0493">Microtubule</keyword>
<evidence type="ECO:0000256" key="6">
    <source>
        <dbReference type="RuleBase" id="RU363050"/>
    </source>
</evidence>
<organism evidence="10 11">
    <name type="scientific">Sphaerulina musiva (strain SO2202)</name>
    <name type="common">Poplar stem canker fungus</name>
    <name type="synonym">Septoria musiva</name>
    <dbReference type="NCBI Taxonomy" id="692275"/>
    <lineage>
        <taxon>Eukaryota</taxon>
        <taxon>Fungi</taxon>
        <taxon>Dikarya</taxon>
        <taxon>Ascomycota</taxon>
        <taxon>Pezizomycotina</taxon>
        <taxon>Dothideomycetes</taxon>
        <taxon>Dothideomycetidae</taxon>
        <taxon>Mycosphaerellales</taxon>
        <taxon>Mycosphaerellaceae</taxon>
        <taxon>Sphaerulina</taxon>
    </lineage>
</organism>
<evidence type="ECO:0000259" key="8">
    <source>
        <dbReference type="Pfam" id="PF04130"/>
    </source>
</evidence>
<dbReference type="Proteomes" id="UP000016931">
    <property type="component" value="Unassembled WGS sequence"/>
</dbReference>
<dbReference type="GO" id="GO:0031122">
    <property type="term" value="P:cytoplasmic microtubule organization"/>
    <property type="evidence" value="ECO:0007669"/>
    <property type="project" value="TreeGrafter"/>
</dbReference>
<dbReference type="GeneID" id="27905346"/>
<evidence type="ECO:0000256" key="4">
    <source>
        <dbReference type="ARBA" id="ARBA00022701"/>
    </source>
</evidence>
<dbReference type="GO" id="GO:0007020">
    <property type="term" value="P:microtubule nucleation"/>
    <property type="evidence" value="ECO:0007669"/>
    <property type="project" value="InterPro"/>
</dbReference>
<evidence type="ECO:0000256" key="5">
    <source>
        <dbReference type="ARBA" id="ARBA00023212"/>
    </source>
</evidence>
<dbReference type="RefSeq" id="XP_016757655.1">
    <property type="nucleotide sequence ID" value="XM_016908209.1"/>
</dbReference>
<feature type="compositionally biased region" description="Low complexity" evidence="7">
    <location>
        <begin position="563"/>
        <end position="574"/>
    </location>
</feature>
<dbReference type="GO" id="GO:0000922">
    <property type="term" value="C:spindle pole"/>
    <property type="evidence" value="ECO:0007669"/>
    <property type="project" value="InterPro"/>
</dbReference>
<dbReference type="GO" id="GO:0043015">
    <property type="term" value="F:gamma-tubulin binding"/>
    <property type="evidence" value="ECO:0007669"/>
    <property type="project" value="InterPro"/>
</dbReference>
<dbReference type="GO" id="GO:0044732">
    <property type="term" value="C:mitotic spindle pole body"/>
    <property type="evidence" value="ECO:0007669"/>
    <property type="project" value="TreeGrafter"/>
</dbReference>
<gene>
    <name evidence="10" type="ORF">SEPMUDRAFT_166207</name>
</gene>
<protein>
    <recommendedName>
        <fullName evidence="6">Spindle pole body component</fullName>
    </recommendedName>
</protein>
<dbReference type="EMBL" id="KB456269">
    <property type="protein sequence ID" value="EMF09534.1"/>
    <property type="molecule type" value="Genomic_DNA"/>
</dbReference>
<dbReference type="GO" id="GO:0051011">
    <property type="term" value="F:microtubule minus-end binding"/>
    <property type="evidence" value="ECO:0007669"/>
    <property type="project" value="TreeGrafter"/>
</dbReference>
<dbReference type="OMA" id="QLSMWLL"/>
<dbReference type="PANTHER" id="PTHR19302">
    <property type="entry name" value="GAMMA TUBULIN COMPLEX PROTEIN"/>
    <property type="match status" value="1"/>
</dbReference>
<keyword evidence="3 6" id="KW-0963">Cytoplasm</keyword>
<dbReference type="PANTHER" id="PTHR19302:SF27">
    <property type="entry name" value="GAMMA-TUBULIN COMPLEX COMPONENT 4"/>
    <property type="match status" value="1"/>
</dbReference>
<evidence type="ECO:0000256" key="1">
    <source>
        <dbReference type="ARBA" id="ARBA00004267"/>
    </source>
</evidence>
<dbReference type="InterPro" id="IPR041470">
    <property type="entry name" value="GCP_N"/>
</dbReference>
<evidence type="ECO:0000256" key="7">
    <source>
        <dbReference type="SAM" id="MobiDB-lite"/>
    </source>
</evidence>
<accession>N1QHR2</accession>
<comment type="subcellular location">
    <subcellularLocation>
        <location evidence="1 6">Cytoplasm</location>
        <location evidence="1 6">Cytoskeleton</location>
        <location evidence="1 6">Microtubule organizing center</location>
    </subcellularLocation>
</comment>
<dbReference type="Gene3D" id="1.20.120.1900">
    <property type="entry name" value="Gamma-tubulin complex, C-terminal domain"/>
    <property type="match status" value="1"/>
</dbReference>
<dbReference type="STRING" id="692275.N1QHR2"/>
<dbReference type="GO" id="GO:0000278">
    <property type="term" value="P:mitotic cell cycle"/>
    <property type="evidence" value="ECO:0007669"/>
    <property type="project" value="TreeGrafter"/>
</dbReference>
<keyword evidence="5 6" id="KW-0206">Cytoskeleton</keyword>
<dbReference type="GO" id="GO:0000930">
    <property type="term" value="C:gamma-tubulin complex"/>
    <property type="evidence" value="ECO:0007669"/>
    <property type="project" value="UniProtKB-ARBA"/>
</dbReference>
<evidence type="ECO:0000313" key="10">
    <source>
        <dbReference type="EMBL" id="EMF09534.1"/>
    </source>
</evidence>
<dbReference type="InterPro" id="IPR007259">
    <property type="entry name" value="GCP"/>
</dbReference>
<dbReference type="HOGENOM" id="CLU_005595_0_0_1"/>
<comment type="similarity">
    <text evidence="2 6">Belongs to the TUBGCP family.</text>
</comment>
<feature type="region of interest" description="Disordered" evidence="7">
    <location>
        <begin position="557"/>
        <end position="581"/>
    </location>
</feature>
<sequence length="733" mass="81710">MLHELLLALSGHPSPLFATSAQDSSSPRAAEDFPLLSPSEAALLRSIASLSEVHRKLKRHLQSIASTHDSIICRAAAASILHLHLARFQQHILQVEKKILTKDASIVGAYEIVPLAAVVGEFDDWHRLMKWYWNLSEFMLGTPGSGHGRCTSAQLIDKLRVESQTGYPEIENAATELARVAEMAWLRQLTSWVVNGKLPPYGGNDFFIQRAAAEEPKFTKDRNLLPGFVTANTAASILFVGKSLHQVSHHQRLSQTTPALSTPSVSDGELASSHLQHLASLTLPIASSQFSRSIADIRLSLSQNVLQHLLPLRDTVRLLKCLRQFFLLDRGDFAMALISHAEERVQARQQSMSKLLARDAVKALQGLSIKDAELSQTLRQVWRSLMAKDDDGEDEVLEYAQSHVSLINPRANTSRPSTADSATEDAPEVSPISFNNLLFPNPTELNLRILPPMDLFLSTRDTATYSSISSYLLAIRRAHQRLNELWKQTAARRDLQASRTQHAVYRSRNTLRATAVRKVWATCSAAIFLLSETAAFFEGEIVRGSCDHFQEWVQQSAPDLDDSTTSNTSSQSTRHTQRDPETLAAGHRAFLSSLIYALLLTDLPYTSQLRSLLGNVDNLVAYFVRLLGIQQKMDGEEEATGEASAHLIQEEARISSELERARKKVDSDLKSVVSRLRQLDQERVGSTRYLDLRTIERGDFEVWKGGGVDRLLMKLEFGRMLADDYAIIRGSIE</sequence>
<name>N1QHR2_SPHMS</name>
<dbReference type="GO" id="GO:0005874">
    <property type="term" value="C:microtubule"/>
    <property type="evidence" value="ECO:0007669"/>
    <property type="project" value="UniProtKB-KW"/>
</dbReference>
<evidence type="ECO:0000256" key="2">
    <source>
        <dbReference type="ARBA" id="ARBA00010337"/>
    </source>
</evidence>
<proteinExistence type="inferred from homology"/>
<feature type="domain" description="Gamma tubulin complex component protein N-terminal" evidence="9">
    <location>
        <begin position="2"/>
        <end position="310"/>
    </location>
</feature>
<dbReference type="Pfam" id="PF17681">
    <property type="entry name" value="GCP_N_terminal"/>
    <property type="match status" value="1"/>
</dbReference>
<dbReference type="InterPro" id="IPR042241">
    <property type="entry name" value="GCP_C_sf"/>
</dbReference>
<reference evidence="10 11" key="1">
    <citation type="journal article" date="2012" name="PLoS Pathog.">
        <title>Diverse lifestyles and strategies of plant pathogenesis encoded in the genomes of eighteen Dothideomycetes fungi.</title>
        <authorList>
            <person name="Ohm R.A."/>
            <person name="Feau N."/>
            <person name="Henrissat B."/>
            <person name="Schoch C.L."/>
            <person name="Horwitz B.A."/>
            <person name="Barry K.W."/>
            <person name="Condon B.J."/>
            <person name="Copeland A.C."/>
            <person name="Dhillon B."/>
            <person name="Glaser F."/>
            <person name="Hesse C.N."/>
            <person name="Kosti I."/>
            <person name="LaButti K."/>
            <person name="Lindquist E.A."/>
            <person name="Lucas S."/>
            <person name="Salamov A.A."/>
            <person name="Bradshaw R.E."/>
            <person name="Ciuffetti L."/>
            <person name="Hamelin R.C."/>
            <person name="Kema G.H.J."/>
            <person name="Lawrence C."/>
            <person name="Scott J.A."/>
            <person name="Spatafora J.W."/>
            <person name="Turgeon B.G."/>
            <person name="de Wit P.J.G.M."/>
            <person name="Zhong S."/>
            <person name="Goodwin S.B."/>
            <person name="Grigoriev I.V."/>
        </authorList>
    </citation>
    <scope>NUCLEOTIDE SEQUENCE [LARGE SCALE GENOMIC DNA]</scope>
    <source>
        <strain evidence="10 11">SO2202</strain>
    </source>
</reference>
<dbReference type="Pfam" id="PF04130">
    <property type="entry name" value="GCP_C_terminal"/>
    <property type="match status" value="1"/>
</dbReference>
<dbReference type="GO" id="GO:0051225">
    <property type="term" value="P:spindle assembly"/>
    <property type="evidence" value="ECO:0007669"/>
    <property type="project" value="TreeGrafter"/>
</dbReference>